<name>A0A6G7GSI7_KUEST</name>
<feature type="region of interest" description="Disordered" evidence="1">
    <location>
        <begin position="63"/>
        <end position="83"/>
    </location>
</feature>
<dbReference type="EMBL" id="CP049055">
    <property type="protein sequence ID" value="QII12167.1"/>
    <property type="molecule type" value="Genomic_DNA"/>
</dbReference>
<evidence type="ECO:0000256" key="1">
    <source>
        <dbReference type="SAM" id="MobiDB-lite"/>
    </source>
</evidence>
<dbReference type="Proteomes" id="UP000501926">
    <property type="component" value="Chromosome"/>
</dbReference>
<sequence length="83" mass="9570">MLVMIKIIFPFILSVKRLCCLKGDENAVSRDETGRITPQKNITRNRGNLSKVWASNTSLTKTHKRAPWEEKTRRTGVWQSTLL</sequence>
<protein>
    <submittedName>
        <fullName evidence="2">Uncharacterized protein</fullName>
    </submittedName>
</protein>
<dbReference type="RefSeq" id="WP_164995041.1">
    <property type="nucleotide sequence ID" value="NZ_CP049055.1"/>
</dbReference>
<evidence type="ECO:0000313" key="2">
    <source>
        <dbReference type="EMBL" id="QII12167.1"/>
    </source>
</evidence>
<gene>
    <name evidence="2" type="ORF">KsCSTR_27880</name>
</gene>
<proteinExistence type="predicted"/>
<organism evidence="2 3">
    <name type="scientific">Kuenenia stuttgartiensis</name>
    <dbReference type="NCBI Taxonomy" id="174633"/>
    <lineage>
        <taxon>Bacteria</taxon>
        <taxon>Pseudomonadati</taxon>
        <taxon>Planctomycetota</taxon>
        <taxon>Candidatus Brocadiia</taxon>
        <taxon>Candidatus Brocadiales</taxon>
        <taxon>Candidatus Brocadiaceae</taxon>
        <taxon>Candidatus Kuenenia</taxon>
    </lineage>
</organism>
<evidence type="ECO:0000313" key="3">
    <source>
        <dbReference type="Proteomes" id="UP000501926"/>
    </source>
</evidence>
<dbReference type="AlphaFoldDB" id="A0A6G7GSI7"/>
<accession>A0A6G7GSI7</accession>
<reference evidence="2 3" key="1">
    <citation type="submission" date="2020-02" db="EMBL/GenBank/DDBJ databases">
        <title>Newly sequenced genome of strain CSTR1 showed variability in Candidatus Kuenenia stuttgartiensis genomes.</title>
        <authorList>
            <person name="Ding C."/>
            <person name="Adrian L."/>
        </authorList>
    </citation>
    <scope>NUCLEOTIDE SEQUENCE [LARGE SCALE GENOMIC DNA]</scope>
    <source>
        <strain evidence="2 3">CSTR1</strain>
    </source>
</reference>